<dbReference type="SUPFAM" id="SSF53335">
    <property type="entry name" value="S-adenosyl-L-methionine-dependent methyltransferases"/>
    <property type="match status" value="1"/>
</dbReference>
<dbReference type="Gene3D" id="3.40.50.150">
    <property type="entry name" value="Vaccinia Virus protein VP39"/>
    <property type="match status" value="1"/>
</dbReference>
<organism evidence="2 3">
    <name type="scientific">Achromobacter pestifer</name>
    <dbReference type="NCBI Taxonomy" id="1353889"/>
    <lineage>
        <taxon>Bacteria</taxon>
        <taxon>Pseudomonadati</taxon>
        <taxon>Pseudomonadota</taxon>
        <taxon>Betaproteobacteria</taxon>
        <taxon>Burkholderiales</taxon>
        <taxon>Alcaligenaceae</taxon>
        <taxon>Achromobacter</taxon>
    </lineage>
</organism>
<dbReference type="GO" id="GO:0008168">
    <property type="term" value="F:methyltransferase activity"/>
    <property type="evidence" value="ECO:0007669"/>
    <property type="project" value="UniProtKB-KW"/>
</dbReference>
<dbReference type="AlphaFoldDB" id="A0A7D4HW98"/>
<gene>
    <name evidence="2" type="ORF">FOC84_26180</name>
</gene>
<keyword evidence="2" id="KW-0808">Transferase</keyword>
<dbReference type="KEGG" id="apes:FOC84_26180"/>
<dbReference type="PANTHER" id="PTHR43591">
    <property type="entry name" value="METHYLTRANSFERASE"/>
    <property type="match status" value="1"/>
</dbReference>
<dbReference type="InterPro" id="IPR029063">
    <property type="entry name" value="SAM-dependent_MTases_sf"/>
</dbReference>
<dbReference type="InterPro" id="IPR041698">
    <property type="entry name" value="Methyltransf_25"/>
</dbReference>
<keyword evidence="2" id="KW-0489">Methyltransferase</keyword>
<dbReference type="Proteomes" id="UP000500970">
    <property type="component" value="Chromosome"/>
</dbReference>
<accession>A0A7D4HW98</accession>
<name>A0A7D4HW98_9BURK</name>
<proteinExistence type="predicted"/>
<dbReference type="RefSeq" id="WP_173147371.1">
    <property type="nucleotide sequence ID" value="NZ_CP053985.1"/>
</dbReference>
<dbReference type="EMBL" id="CP053985">
    <property type="protein sequence ID" value="QKH38233.1"/>
    <property type="molecule type" value="Genomic_DNA"/>
</dbReference>
<dbReference type="CDD" id="cd02440">
    <property type="entry name" value="AdoMet_MTases"/>
    <property type="match status" value="1"/>
</dbReference>
<dbReference type="PANTHER" id="PTHR43591:SF24">
    <property type="entry name" value="2-METHOXY-6-POLYPRENYL-1,4-BENZOQUINOL METHYLASE, MITOCHONDRIAL"/>
    <property type="match status" value="1"/>
</dbReference>
<feature type="domain" description="Methyltransferase" evidence="1">
    <location>
        <begin position="61"/>
        <end position="153"/>
    </location>
</feature>
<protein>
    <submittedName>
        <fullName evidence="2">Methyltransferase domain-containing protein</fullName>
    </submittedName>
</protein>
<keyword evidence="3" id="KW-1185">Reference proteome</keyword>
<reference evidence="2 3" key="1">
    <citation type="submission" date="2020-05" db="EMBL/GenBank/DDBJ databases">
        <title>FDA dAtabase for Regulatory Grade micrObial Sequences (FDA-ARGOS): Supporting development and validation of Infectious Disease Dx tests.</title>
        <authorList>
            <person name="Sproer C."/>
            <person name="Gronow S."/>
            <person name="Severitt S."/>
            <person name="Schroder I."/>
            <person name="Tallon L."/>
            <person name="Sadzewicz L."/>
            <person name="Zhao X."/>
            <person name="Vavikolanu K."/>
            <person name="Mehta A."/>
            <person name="Aluvathingal J."/>
            <person name="Nadendla S."/>
            <person name="Myers T."/>
            <person name="Yan Y."/>
            <person name="Sichtig H."/>
        </authorList>
    </citation>
    <scope>NUCLEOTIDE SEQUENCE [LARGE SCALE GENOMIC DNA]</scope>
    <source>
        <strain evidence="2 3">FDAARGOS_790</strain>
    </source>
</reference>
<dbReference type="GO" id="GO:0032259">
    <property type="term" value="P:methylation"/>
    <property type="evidence" value="ECO:0007669"/>
    <property type="project" value="UniProtKB-KW"/>
</dbReference>
<evidence type="ECO:0000259" key="1">
    <source>
        <dbReference type="Pfam" id="PF13649"/>
    </source>
</evidence>
<evidence type="ECO:0000313" key="3">
    <source>
        <dbReference type="Proteomes" id="UP000500970"/>
    </source>
</evidence>
<evidence type="ECO:0000313" key="2">
    <source>
        <dbReference type="EMBL" id="QKH38233.1"/>
    </source>
</evidence>
<dbReference type="Pfam" id="PF13649">
    <property type="entry name" value="Methyltransf_25"/>
    <property type="match status" value="1"/>
</dbReference>
<sequence>MSISSLATSPVRDSAQPDLAALKTRQQGTWASGDYAVVGTTLQIVGEQLCESLDVRAGQKVLDVAAGNGNASLAAARRWCDVVSTDYVPALLGRARERAAAEHLKIEFQEADAEALPFPDGGFDAVVSTFGVMFTPDQDKAAAELVRVCRPGGKIGLANWTPDGFIGQVFKTIGKHLPPPAGVKSPALWGTPARIEEMFGPHASSIKTEPRHFVFRYRSPEHWLQVFKTYYGPLLKAFGALDSAAQAALTSDLIVQIDRFNRSGDAAMVVPSEYLEIVVTRR</sequence>